<keyword evidence="5" id="KW-0496">Mitochondrion</keyword>
<dbReference type="Proteomes" id="UP000030151">
    <property type="component" value="Unassembled WGS sequence"/>
</dbReference>
<name>A0A0A1UTZ8_9HYPO</name>
<dbReference type="Gene3D" id="3.40.50.1820">
    <property type="entry name" value="alpha/beta hydrolase"/>
    <property type="match status" value="1"/>
</dbReference>
<reference evidence="8 9" key="1">
    <citation type="submission" date="2014-02" db="EMBL/GenBank/DDBJ databases">
        <title>The genome sequence of the entomopathogenic fungus Metarhizium robertsii ARSEF 2575.</title>
        <authorList>
            <person name="Giuliano Garisto Donzelli B."/>
            <person name="Roe B.A."/>
            <person name="Macmil S.L."/>
            <person name="Krasnoff S.B."/>
            <person name="Gibson D.M."/>
        </authorList>
    </citation>
    <scope>NUCLEOTIDE SEQUENCE [LARGE SCALE GENOMIC DNA]</scope>
    <source>
        <strain evidence="8 9">ARSEF 2575</strain>
    </source>
</reference>
<evidence type="ECO:0000256" key="7">
    <source>
        <dbReference type="SAM" id="MobiDB-lite"/>
    </source>
</evidence>
<feature type="compositionally biased region" description="Polar residues" evidence="7">
    <location>
        <begin position="109"/>
        <end position="138"/>
    </location>
</feature>
<dbReference type="GO" id="GO:0016020">
    <property type="term" value="C:membrane"/>
    <property type="evidence" value="ECO:0007669"/>
    <property type="project" value="UniProtKB-SubCell"/>
</dbReference>
<comment type="subcellular location">
    <subcellularLocation>
        <location evidence="2">Endoplasmic reticulum</location>
    </subcellularLocation>
    <subcellularLocation>
        <location evidence="3">Membrane</location>
    </subcellularLocation>
    <subcellularLocation>
        <location evidence="1">Mitochondrion</location>
    </subcellularLocation>
</comment>
<gene>
    <name evidence="8" type="ORF">X797_006225</name>
</gene>
<evidence type="ECO:0000313" key="9">
    <source>
        <dbReference type="Proteomes" id="UP000030151"/>
    </source>
</evidence>
<dbReference type="OrthoDB" id="4934182at2759"/>
<keyword evidence="4" id="KW-0256">Endoplasmic reticulum</keyword>
<dbReference type="InterPro" id="IPR029058">
    <property type="entry name" value="AB_hydrolase_fold"/>
</dbReference>
<evidence type="ECO:0000256" key="2">
    <source>
        <dbReference type="ARBA" id="ARBA00004240"/>
    </source>
</evidence>
<evidence type="ECO:0000256" key="3">
    <source>
        <dbReference type="ARBA" id="ARBA00004370"/>
    </source>
</evidence>
<dbReference type="PANTHER" id="PTHR48182:SF2">
    <property type="entry name" value="PROTEIN SERAC1"/>
    <property type="match status" value="1"/>
</dbReference>
<dbReference type="PANTHER" id="PTHR48182">
    <property type="entry name" value="PROTEIN SERAC1"/>
    <property type="match status" value="1"/>
</dbReference>
<evidence type="ECO:0000256" key="6">
    <source>
        <dbReference type="ARBA" id="ARBA00023136"/>
    </source>
</evidence>
<dbReference type="SUPFAM" id="SSF53474">
    <property type="entry name" value="alpha/beta-Hydrolases"/>
    <property type="match status" value="1"/>
</dbReference>
<dbReference type="GO" id="GO:0005739">
    <property type="term" value="C:mitochondrion"/>
    <property type="evidence" value="ECO:0007669"/>
    <property type="project" value="UniProtKB-SubCell"/>
</dbReference>
<dbReference type="EMBL" id="JELW01000011">
    <property type="protein sequence ID" value="EXV00817.1"/>
    <property type="molecule type" value="Genomic_DNA"/>
</dbReference>
<comment type="caution">
    <text evidence="8">The sequence shown here is derived from an EMBL/GenBank/DDBJ whole genome shotgun (WGS) entry which is preliminary data.</text>
</comment>
<protein>
    <submittedName>
        <fullName evidence="8">Uncharacterized protein</fullName>
    </submittedName>
</protein>
<proteinExistence type="predicted"/>
<evidence type="ECO:0000313" key="8">
    <source>
        <dbReference type="EMBL" id="EXV00817.1"/>
    </source>
</evidence>
<evidence type="ECO:0000256" key="4">
    <source>
        <dbReference type="ARBA" id="ARBA00022824"/>
    </source>
</evidence>
<keyword evidence="6" id="KW-0472">Membrane</keyword>
<dbReference type="AlphaFoldDB" id="A0A0A1UTZ8"/>
<dbReference type="InterPro" id="IPR052374">
    <property type="entry name" value="SERAC1"/>
</dbReference>
<evidence type="ECO:0000256" key="5">
    <source>
        <dbReference type="ARBA" id="ARBA00023128"/>
    </source>
</evidence>
<sequence length="662" mass="73671">MASSLDTRYCVFEEDGGSGNLGQRNTNDTDTRTKATHVEFLSCGIIATVSCLAYGTWDGKKAAMLVLQFRLRAPEGNFRFKRAELSLKFESRVPDQAHPVIRRVRPKNNRTTISSLPSQASLRSTSPSTQLPSSGTQTPNSFVLWPAARYSISNTEWLGKSEDEPNQVGWRLAEHRQSKSGICDAIPLSVIVTFSGPFRAEVRANATSFLGAKLENWPWSRDDPLLFDGVTTKGWQLAATDFLEMSDQDLDTFLIEEGRGGPLSCNNTLSPSKPIEAQAHMVEEQSTKVYRAQGIPSDMACEDFIQTVSNILKLPKDSVEVKAFSSKEETAIMSLSCVSPEMHSCAFDKSWQIQIPTIDTSDNKLHAFTSTIKFDRDFLGFTSLGHSNDSLKANVDIIAIHGLGGHAYGSFKQRGSNFMWLSDALAHDLSQMTIANRPIRPRILIYGYNARVDDSNSFQSIKDLSIQLRRLLREIRRDDPTRPIIFIGHSLGGLLIKELLIQQCQSKNDIDGSSFASCIECLFFGVPNRGMDISALLAIIGSRPNTDFLTSLSIGSAFLQDQATLFPETFHSRDAVVYSFYETCVSNTAKMVDGKLAMTGDPVVLVDEDSATHSRPWEMEGTDHRIPIRRSHADLVKFEQYSPDYVMVRGCIRDVLNRHYSI</sequence>
<dbReference type="HOGENOM" id="CLU_031072_0_0_1"/>
<accession>A0A0A1UTZ8</accession>
<organism evidence="8 9">
    <name type="scientific">Metarhizium robertsii</name>
    <dbReference type="NCBI Taxonomy" id="568076"/>
    <lineage>
        <taxon>Eukaryota</taxon>
        <taxon>Fungi</taxon>
        <taxon>Dikarya</taxon>
        <taxon>Ascomycota</taxon>
        <taxon>Pezizomycotina</taxon>
        <taxon>Sordariomycetes</taxon>
        <taxon>Hypocreomycetidae</taxon>
        <taxon>Hypocreales</taxon>
        <taxon>Clavicipitaceae</taxon>
        <taxon>Metarhizium</taxon>
    </lineage>
</organism>
<feature type="region of interest" description="Disordered" evidence="7">
    <location>
        <begin position="103"/>
        <end position="138"/>
    </location>
</feature>
<dbReference type="GO" id="GO:0005783">
    <property type="term" value="C:endoplasmic reticulum"/>
    <property type="evidence" value="ECO:0007669"/>
    <property type="project" value="UniProtKB-SubCell"/>
</dbReference>
<evidence type="ECO:0000256" key="1">
    <source>
        <dbReference type="ARBA" id="ARBA00004173"/>
    </source>
</evidence>